<dbReference type="PROSITE" id="PS50280">
    <property type="entry name" value="SET"/>
    <property type="match status" value="1"/>
</dbReference>
<gene>
    <name evidence="3" type="ORF">ACH5RR_032525</name>
</gene>
<proteinExistence type="predicted"/>
<keyword evidence="4" id="KW-1185">Reference proteome</keyword>
<feature type="domain" description="SET" evidence="2">
    <location>
        <begin position="10"/>
        <end position="289"/>
    </location>
</feature>
<dbReference type="PANTHER" id="PTHR47420:SF3">
    <property type="entry name" value="HISTONE-LYSINE N-METHYLTRANSFERASE ASHR2"/>
    <property type="match status" value="1"/>
</dbReference>
<dbReference type="InterPro" id="IPR044238">
    <property type="entry name" value="ASHR2-like"/>
</dbReference>
<dbReference type="AlphaFoldDB" id="A0ABD2YJG0"/>
<comment type="caution">
    <text evidence="3">The sequence shown here is derived from an EMBL/GenBank/DDBJ whole genome shotgun (WGS) entry which is preliminary data.</text>
</comment>
<dbReference type="SUPFAM" id="SSF82199">
    <property type="entry name" value="SET domain"/>
    <property type="match status" value="1"/>
</dbReference>
<name>A0ABD2YJG0_9GENT</name>
<dbReference type="PANTHER" id="PTHR47420">
    <property type="entry name" value="HISTONE-LYSINE N-METHYLTRANSFERASE ASHR2"/>
    <property type="match status" value="1"/>
</dbReference>
<feature type="region of interest" description="Disordered" evidence="1">
    <location>
        <begin position="323"/>
        <end position="347"/>
    </location>
</feature>
<dbReference type="SMART" id="SM00317">
    <property type="entry name" value="SET"/>
    <property type="match status" value="1"/>
</dbReference>
<accession>A0ABD2YJG0</accession>
<protein>
    <recommendedName>
        <fullName evidence="2">SET domain-containing protein</fullName>
    </recommendedName>
</protein>
<organism evidence="3 4">
    <name type="scientific">Cinchona calisaya</name>
    <dbReference type="NCBI Taxonomy" id="153742"/>
    <lineage>
        <taxon>Eukaryota</taxon>
        <taxon>Viridiplantae</taxon>
        <taxon>Streptophyta</taxon>
        <taxon>Embryophyta</taxon>
        <taxon>Tracheophyta</taxon>
        <taxon>Spermatophyta</taxon>
        <taxon>Magnoliopsida</taxon>
        <taxon>eudicotyledons</taxon>
        <taxon>Gunneridae</taxon>
        <taxon>Pentapetalae</taxon>
        <taxon>asterids</taxon>
        <taxon>lamiids</taxon>
        <taxon>Gentianales</taxon>
        <taxon>Rubiaceae</taxon>
        <taxon>Cinchonoideae</taxon>
        <taxon>Cinchoneae</taxon>
        <taxon>Cinchona</taxon>
    </lineage>
</organism>
<dbReference type="Pfam" id="PF00856">
    <property type="entry name" value="SET"/>
    <property type="match status" value="1"/>
</dbReference>
<sequence length="421" mass="46688">MPERAESPVPLVKMVEIEGRGRALVASLPLNAGQIVLRDSPILLYSALPLLASPQDARKNINFEYCSHCFKLISKEQPSPSFSCHYPGCSFSIFCSQNCQSLALSSSHTPWVCQALNQLRDGSSQLLQYPLDIQVQARFLVAAYNLAIISPSNFQTLLSLQGDAFTFISSPEAKDSVLFLHSLVSSLSSAPVNLSTFGLLFNVELTAALLAKDKLNAFGLMEPFSPDKERSVRAYGIYPMASFFNHDCLPNACRFEYIDAATADGSNVDMTVRVIHDVPVGQEICLSYFPVNIKYSERQKRLKEDYGFSCDCDRCKVEANWSDQEEDELDEGNPDDEKEEAMDEDDDEEMVAVDAGTVAQDETDFPHAYFFLRYMCNKDNCWGTLAPLPPSDSVISDVMECNVCGSLQSTKDVLDGNVLEQ</sequence>
<dbReference type="Gene3D" id="1.10.220.160">
    <property type="match status" value="1"/>
</dbReference>
<evidence type="ECO:0000313" key="4">
    <source>
        <dbReference type="Proteomes" id="UP001630127"/>
    </source>
</evidence>
<evidence type="ECO:0000256" key="1">
    <source>
        <dbReference type="SAM" id="MobiDB-lite"/>
    </source>
</evidence>
<dbReference type="Gene3D" id="2.170.270.10">
    <property type="entry name" value="SET domain"/>
    <property type="match status" value="1"/>
</dbReference>
<dbReference type="Gene3D" id="6.10.140.2220">
    <property type="match status" value="1"/>
</dbReference>
<evidence type="ECO:0000259" key="2">
    <source>
        <dbReference type="PROSITE" id="PS50280"/>
    </source>
</evidence>
<reference evidence="3 4" key="1">
    <citation type="submission" date="2024-11" db="EMBL/GenBank/DDBJ databases">
        <title>A near-complete genome assembly of Cinchona calisaya.</title>
        <authorList>
            <person name="Lian D.C."/>
            <person name="Zhao X.W."/>
            <person name="Wei L."/>
        </authorList>
    </citation>
    <scope>NUCLEOTIDE SEQUENCE [LARGE SCALE GENOMIC DNA]</scope>
    <source>
        <tissue evidence="3">Nenye</tissue>
    </source>
</reference>
<dbReference type="Proteomes" id="UP001630127">
    <property type="component" value="Unassembled WGS sequence"/>
</dbReference>
<evidence type="ECO:0000313" key="3">
    <source>
        <dbReference type="EMBL" id="KAL3507143.1"/>
    </source>
</evidence>
<dbReference type="InterPro" id="IPR001214">
    <property type="entry name" value="SET_dom"/>
</dbReference>
<dbReference type="InterPro" id="IPR046341">
    <property type="entry name" value="SET_dom_sf"/>
</dbReference>
<dbReference type="CDD" id="cd20071">
    <property type="entry name" value="SET_SMYD"/>
    <property type="match status" value="1"/>
</dbReference>
<dbReference type="EMBL" id="JBJUIK010000013">
    <property type="protein sequence ID" value="KAL3507143.1"/>
    <property type="molecule type" value="Genomic_DNA"/>
</dbReference>